<dbReference type="NCBIfam" id="TIGR01695">
    <property type="entry name" value="murJ_mviN"/>
    <property type="match status" value="1"/>
</dbReference>
<feature type="transmembrane region" description="Helical" evidence="8">
    <location>
        <begin position="135"/>
        <end position="153"/>
    </location>
</feature>
<keyword evidence="8 9" id="KW-0813">Transport</keyword>
<feature type="transmembrane region" description="Helical" evidence="8">
    <location>
        <begin position="274"/>
        <end position="294"/>
    </location>
</feature>
<feature type="transmembrane region" description="Helical" evidence="8">
    <location>
        <begin position="92"/>
        <end position="115"/>
    </location>
</feature>
<feature type="transmembrane region" description="Helical" evidence="8">
    <location>
        <begin position="160"/>
        <end position="178"/>
    </location>
</feature>
<keyword evidence="5 8" id="KW-0573">Peptidoglycan synthesis</keyword>
<dbReference type="OrthoDB" id="9804143at2"/>
<dbReference type="GO" id="GO:0071555">
    <property type="term" value="P:cell wall organization"/>
    <property type="evidence" value="ECO:0007669"/>
    <property type="project" value="UniProtKB-UniRule"/>
</dbReference>
<keyword evidence="3 8" id="KW-0812">Transmembrane</keyword>
<evidence type="ECO:0000256" key="3">
    <source>
        <dbReference type="ARBA" id="ARBA00022692"/>
    </source>
</evidence>
<comment type="caution">
    <text evidence="10">The sequence shown here is derived from an EMBL/GenBank/DDBJ whole genome shotgun (WGS) entry which is preliminary data.</text>
</comment>
<keyword evidence="4 8" id="KW-0133">Cell shape</keyword>
<name>A0A0R3JUD0_CALMK</name>
<evidence type="ECO:0000313" key="10">
    <source>
        <dbReference type="EMBL" id="KRQ85837.1"/>
    </source>
</evidence>
<keyword evidence="8 9" id="KW-0961">Cell wall biogenesis/degradation</keyword>
<keyword evidence="7 8" id="KW-0472">Membrane</keyword>
<sequence>MSKKQIIKGSIVIVSLTLISKFLGFLRETLLAYKFGASYDTDIYTFAIGLVMLIFNSIGSGIGTTFIPILTEFIEKKDKEDRIRFVSNVINIVGIIVIGFILFGIVFSKFIVMLFAPGFKGDLFIFNKAVNVSRFMFISMIFIALQFIFTGILQSHKEFTAPAFVGVLMNFVIIFYLILFADKFGIYGLTVATIVAYFVQFVFLVPKYKRLGYMYKKYVNFKDENIIRMVKLMIPVIIGVSVSQVNFLVDRMLATTVGEGSIAVLNFANKLNTFVYGIFAVAITTVIYPTLSTYSAHENLVAYKNALIKGINVILIIMLPATIGMMILRQPIVDIVFKRGAFDNNAAYLTSLALLYYSPGMIFIGVRDVIGRAFYSIKDTKTPMINSIWGVILNIILNIILVKFMGVAGLALATSISVIVVTLLLIRSLNRKIEDIGTKKIIKSFNKMFFSSSFMGIVVFFLNKLMQIKFGTGFKGDVISVFSCAFVGVLVYFGMIHILKLEEYVFILDLVKKKFKKAA</sequence>
<evidence type="ECO:0000256" key="4">
    <source>
        <dbReference type="ARBA" id="ARBA00022960"/>
    </source>
</evidence>
<dbReference type="AlphaFoldDB" id="A0A0R3JUD0"/>
<dbReference type="InterPro" id="IPR004268">
    <property type="entry name" value="MurJ"/>
</dbReference>
<feature type="transmembrane region" description="Helical" evidence="8">
    <location>
        <begin position="478"/>
        <end position="499"/>
    </location>
</feature>
<dbReference type="PRINTS" id="PR01806">
    <property type="entry name" value="VIRFACTRMVIN"/>
</dbReference>
<feature type="transmembrane region" description="Helical" evidence="8">
    <location>
        <begin position="382"/>
        <end position="401"/>
    </location>
</feature>
<dbReference type="HAMAP" id="MF_02078">
    <property type="entry name" value="MurJ_MviN"/>
    <property type="match status" value="1"/>
</dbReference>
<comment type="function">
    <text evidence="8 9">Involved in peptidoglycan biosynthesis. Transports lipid-linked peptidoglycan precursors from the inner to the outer leaflet of the cytoplasmic membrane.</text>
</comment>
<comment type="subcellular location">
    <subcellularLocation>
        <location evidence="1 8">Cell membrane</location>
        <topology evidence="1 8">Multi-pass membrane protein</topology>
    </subcellularLocation>
</comment>
<dbReference type="STRING" id="908809.ABG79_02375"/>
<feature type="transmembrane region" description="Helical" evidence="8">
    <location>
        <begin position="184"/>
        <end position="205"/>
    </location>
</feature>
<keyword evidence="6 8" id="KW-1133">Transmembrane helix</keyword>
<feature type="transmembrane region" description="Helical" evidence="8">
    <location>
        <begin position="226"/>
        <end position="249"/>
    </location>
</feature>
<organism evidence="10 11">
    <name type="scientific">Caloramator mitchellensis</name>
    <dbReference type="NCBI Taxonomy" id="908809"/>
    <lineage>
        <taxon>Bacteria</taxon>
        <taxon>Bacillati</taxon>
        <taxon>Bacillota</taxon>
        <taxon>Clostridia</taxon>
        <taxon>Eubacteriales</taxon>
        <taxon>Clostridiaceae</taxon>
        <taxon>Caloramator</taxon>
    </lineage>
</organism>
<evidence type="ECO:0000256" key="5">
    <source>
        <dbReference type="ARBA" id="ARBA00022984"/>
    </source>
</evidence>
<evidence type="ECO:0000313" key="11">
    <source>
        <dbReference type="Proteomes" id="UP000052015"/>
    </source>
</evidence>
<feature type="transmembrane region" description="Helical" evidence="8">
    <location>
        <begin position="46"/>
        <end position="71"/>
    </location>
</feature>
<protein>
    <recommendedName>
        <fullName evidence="8">Probable lipid II flippase MurJ</fullName>
    </recommendedName>
</protein>
<dbReference type="PANTHER" id="PTHR47019:SF1">
    <property type="entry name" value="LIPID II FLIPPASE MURJ"/>
    <property type="match status" value="1"/>
</dbReference>
<dbReference type="GO" id="GO:0009252">
    <property type="term" value="P:peptidoglycan biosynthetic process"/>
    <property type="evidence" value="ECO:0007669"/>
    <property type="project" value="UniProtKB-UniRule"/>
</dbReference>
<comment type="similarity">
    <text evidence="8 9">Belongs to the MurJ/MviN family.</text>
</comment>
<dbReference type="Proteomes" id="UP000052015">
    <property type="component" value="Unassembled WGS sequence"/>
</dbReference>
<proteinExistence type="inferred from homology"/>
<keyword evidence="2 8" id="KW-1003">Cell membrane</keyword>
<evidence type="ECO:0000256" key="9">
    <source>
        <dbReference type="PIRNR" id="PIRNR002869"/>
    </source>
</evidence>
<dbReference type="GO" id="GO:0008360">
    <property type="term" value="P:regulation of cell shape"/>
    <property type="evidence" value="ECO:0007669"/>
    <property type="project" value="UniProtKB-UniRule"/>
</dbReference>
<reference evidence="10 11" key="1">
    <citation type="submission" date="2015-09" db="EMBL/GenBank/DDBJ databases">
        <title>Draft genome sequence of a Caloramator mitchellensis, a moderate thermophile from the Great Artesian Basin of Australia.</title>
        <authorList>
            <person name="Patel B.K."/>
        </authorList>
    </citation>
    <scope>NUCLEOTIDE SEQUENCE [LARGE SCALE GENOMIC DNA]</scope>
    <source>
        <strain evidence="10 11">VF08</strain>
    </source>
</reference>
<evidence type="ECO:0000256" key="7">
    <source>
        <dbReference type="ARBA" id="ARBA00023136"/>
    </source>
</evidence>
<keyword evidence="11" id="KW-1185">Reference proteome</keyword>
<feature type="transmembrane region" description="Helical" evidence="8">
    <location>
        <begin position="447"/>
        <end position="466"/>
    </location>
</feature>
<dbReference type="Pfam" id="PF03023">
    <property type="entry name" value="MurJ"/>
    <property type="match status" value="1"/>
</dbReference>
<dbReference type="EMBL" id="LKHP01000025">
    <property type="protein sequence ID" value="KRQ85837.1"/>
    <property type="molecule type" value="Genomic_DNA"/>
</dbReference>
<gene>
    <name evidence="10" type="primary">murJ_3</name>
    <name evidence="8" type="synonym">murJ</name>
    <name evidence="10" type="ORF">ABG79_02375</name>
</gene>
<feature type="transmembrane region" description="Helical" evidence="8">
    <location>
        <begin position="306"/>
        <end position="328"/>
    </location>
</feature>
<dbReference type="RefSeq" id="WP_057979651.1">
    <property type="nucleotide sequence ID" value="NZ_LKHP01000025.1"/>
</dbReference>
<evidence type="ECO:0000256" key="1">
    <source>
        <dbReference type="ARBA" id="ARBA00004651"/>
    </source>
</evidence>
<feature type="transmembrane region" description="Helical" evidence="8">
    <location>
        <begin position="407"/>
        <end position="426"/>
    </location>
</feature>
<comment type="pathway">
    <text evidence="8">Cell wall biogenesis; peptidoglycan biosynthesis.</text>
</comment>
<dbReference type="GO" id="GO:0034204">
    <property type="term" value="P:lipid translocation"/>
    <property type="evidence" value="ECO:0007669"/>
    <property type="project" value="TreeGrafter"/>
</dbReference>
<feature type="transmembrane region" description="Helical" evidence="8">
    <location>
        <begin position="7"/>
        <end position="26"/>
    </location>
</feature>
<feature type="transmembrane region" description="Helical" evidence="8">
    <location>
        <begin position="348"/>
        <end position="370"/>
    </location>
</feature>
<evidence type="ECO:0000256" key="8">
    <source>
        <dbReference type="HAMAP-Rule" id="MF_02078"/>
    </source>
</evidence>
<dbReference type="PIRSF" id="PIRSF002869">
    <property type="entry name" value="MviN"/>
    <property type="match status" value="1"/>
</dbReference>
<dbReference type="GO" id="GO:0005886">
    <property type="term" value="C:plasma membrane"/>
    <property type="evidence" value="ECO:0007669"/>
    <property type="project" value="UniProtKB-SubCell"/>
</dbReference>
<dbReference type="GO" id="GO:0015648">
    <property type="term" value="F:lipid-linked peptidoglycan transporter activity"/>
    <property type="evidence" value="ECO:0007669"/>
    <property type="project" value="UniProtKB-UniRule"/>
</dbReference>
<dbReference type="PANTHER" id="PTHR47019">
    <property type="entry name" value="LIPID II FLIPPASE MURJ"/>
    <property type="match status" value="1"/>
</dbReference>
<dbReference type="UniPathway" id="UPA00219"/>
<evidence type="ECO:0000256" key="2">
    <source>
        <dbReference type="ARBA" id="ARBA00022475"/>
    </source>
</evidence>
<dbReference type="InterPro" id="IPR051050">
    <property type="entry name" value="Lipid_II_flippase_MurJ/MviN"/>
</dbReference>
<accession>A0A0R3JUD0</accession>
<dbReference type="CDD" id="cd13123">
    <property type="entry name" value="MATE_MurJ_like"/>
    <property type="match status" value="1"/>
</dbReference>
<evidence type="ECO:0000256" key="6">
    <source>
        <dbReference type="ARBA" id="ARBA00022989"/>
    </source>
</evidence>